<organism evidence="3 4">
    <name type="scientific">Trifolium subterraneum</name>
    <name type="common">Subterranean clover</name>
    <dbReference type="NCBI Taxonomy" id="3900"/>
    <lineage>
        <taxon>Eukaryota</taxon>
        <taxon>Viridiplantae</taxon>
        <taxon>Streptophyta</taxon>
        <taxon>Embryophyta</taxon>
        <taxon>Tracheophyta</taxon>
        <taxon>Spermatophyta</taxon>
        <taxon>Magnoliopsida</taxon>
        <taxon>eudicotyledons</taxon>
        <taxon>Gunneridae</taxon>
        <taxon>Pentapetalae</taxon>
        <taxon>rosids</taxon>
        <taxon>fabids</taxon>
        <taxon>Fabales</taxon>
        <taxon>Fabaceae</taxon>
        <taxon>Papilionoideae</taxon>
        <taxon>50 kb inversion clade</taxon>
        <taxon>NPAAA clade</taxon>
        <taxon>Hologalegina</taxon>
        <taxon>IRL clade</taxon>
        <taxon>Trifolieae</taxon>
        <taxon>Trifolium</taxon>
    </lineage>
</organism>
<dbReference type="PANTHER" id="PTHR45926">
    <property type="entry name" value="OSJNBA0053K19.4 PROTEIN"/>
    <property type="match status" value="1"/>
</dbReference>
<name>A0A2Z6LRH5_TRISU</name>
<dbReference type="EMBL" id="DF973197">
    <property type="protein sequence ID" value="GAU19366.1"/>
    <property type="molecule type" value="Genomic_DNA"/>
</dbReference>
<keyword evidence="1" id="KW-0103">Bromodomain</keyword>
<keyword evidence="4" id="KW-1185">Reference proteome</keyword>
<dbReference type="Proteomes" id="UP000242715">
    <property type="component" value="Unassembled WGS sequence"/>
</dbReference>
<sequence length="254" mass="29237">MASSKDKPSSSSDDDQQPRKRLIIKLSYPKADDSQGNKKRRMEKPIVSCYWLDANLPLQKNGVQHTKEGLVKENSKDINGDFGSKKVDNEVANSKPFSSFIKDHSIRAGKYGLKKSDGNGGTELMVKEEKKKKPMEHYKRMQCWVIVKRMIEGSDGWALKTPLDIKCLKRGLENKSKVKKAIGLKDIEGKLKSYSSPDEFADDMRFVFHHGLCYPRGDDVYRIAGRLSDTFEHKWKVLNKEWVLEEKRLNYKNH</sequence>
<accession>A0A2Z6LRH5</accession>
<dbReference type="OrthoDB" id="1436287at2759"/>
<gene>
    <name evidence="3" type="ORF">TSUD_336530</name>
</gene>
<evidence type="ECO:0008006" key="5">
    <source>
        <dbReference type="Google" id="ProtNLM"/>
    </source>
</evidence>
<evidence type="ECO:0000313" key="3">
    <source>
        <dbReference type="EMBL" id="GAU19366.1"/>
    </source>
</evidence>
<evidence type="ECO:0000313" key="4">
    <source>
        <dbReference type="Proteomes" id="UP000242715"/>
    </source>
</evidence>
<feature type="region of interest" description="Disordered" evidence="2">
    <location>
        <begin position="1"/>
        <end position="41"/>
    </location>
</feature>
<dbReference type="SUPFAM" id="SSF47370">
    <property type="entry name" value="Bromodomain"/>
    <property type="match status" value="1"/>
</dbReference>
<dbReference type="InterPro" id="IPR036427">
    <property type="entry name" value="Bromodomain-like_sf"/>
</dbReference>
<protein>
    <recommendedName>
        <fullName evidence="5">Bromo domain-containing protein</fullName>
    </recommendedName>
</protein>
<reference evidence="4" key="1">
    <citation type="journal article" date="2017" name="Front. Plant Sci.">
        <title>Climate Clever Clovers: New Paradigm to Reduce the Environmental Footprint of Ruminants by Breeding Low Methanogenic Forages Utilizing Haplotype Variation.</title>
        <authorList>
            <person name="Kaur P."/>
            <person name="Appels R."/>
            <person name="Bayer P.E."/>
            <person name="Keeble-Gagnere G."/>
            <person name="Wang J."/>
            <person name="Hirakawa H."/>
            <person name="Shirasawa K."/>
            <person name="Vercoe P."/>
            <person name="Stefanova K."/>
            <person name="Durmic Z."/>
            <person name="Nichols P."/>
            <person name="Revell C."/>
            <person name="Isobe S.N."/>
            <person name="Edwards D."/>
            <person name="Erskine W."/>
        </authorList>
    </citation>
    <scope>NUCLEOTIDE SEQUENCE [LARGE SCALE GENOMIC DNA]</scope>
    <source>
        <strain evidence="4">cv. Daliak</strain>
    </source>
</reference>
<dbReference type="AlphaFoldDB" id="A0A2Z6LRH5"/>
<dbReference type="Gene3D" id="1.20.920.10">
    <property type="entry name" value="Bromodomain-like"/>
    <property type="match status" value="1"/>
</dbReference>
<evidence type="ECO:0000256" key="1">
    <source>
        <dbReference type="ARBA" id="ARBA00023117"/>
    </source>
</evidence>
<proteinExistence type="predicted"/>
<evidence type="ECO:0000256" key="2">
    <source>
        <dbReference type="SAM" id="MobiDB-lite"/>
    </source>
</evidence>